<dbReference type="PANTHER" id="PTHR41247:SF1">
    <property type="entry name" value="HTH-TYPE TRANSCRIPTIONAL REPRESSOR YCNK"/>
    <property type="match status" value="1"/>
</dbReference>
<organism evidence="1 2">
    <name type="scientific">Sulfurovum zhangzhouensis</name>
    <dbReference type="NCBI Taxonomy" id="3019067"/>
    <lineage>
        <taxon>Bacteria</taxon>
        <taxon>Pseudomonadati</taxon>
        <taxon>Campylobacterota</taxon>
        <taxon>Epsilonproteobacteria</taxon>
        <taxon>Campylobacterales</taxon>
        <taxon>Sulfurovaceae</taxon>
        <taxon>Sulfurovum</taxon>
    </lineage>
</organism>
<dbReference type="PANTHER" id="PTHR41247">
    <property type="entry name" value="HTH-TYPE TRANSCRIPTIONAL REPRESSOR YCNK"/>
    <property type="match status" value="1"/>
</dbReference>
<accession>A0ABT7R034</accession>
<evidence type="ECO:0000313" key="2">
    <source>
        <dbReference type="Proteomes" id="UP001169069"/>
    </source>
</evidence>
<dbReference type="RefSeq" id="WP_289414282.1">
    <property type="nucleotide sequence ID" value="NZ_JAQIBD010000004.1"/>
</dbReference>
<dbReference type="Proteomes" id="UP001169069">
    <property type="component" value="Unassembled WGS sequence"/>
</dbReference>
<dbReference type="EMBL" id="JAQIBD010000004">
    <property type="protein sequence ID" value="MDM5272465.1"/>
    <property type="molecule type" value="Genomic_DNA"/>
</dbReference>
<dbReference type="SUPFAM" id="SSF160387">
    <property type="entry name" value="NosL/MerB-like"/>
    <property type="match status" value="1"/>
</dbReference>
<dbReference type="InterPro" id="IPR008719">
    <property type="entry name" value="N2O_reductase_NosL"/>
</dbReference>
<reference evidence="1" key="1">
    <citation type="submission" date="2023-01" db="EMBL/GenBank/DDBJ databases">
        <title>Sulfurovum sp. zt1-1 genome assembly.</title>
        <authorList>
            <person name="Wang J."/>
        </authorList>
    </citation>
    <scope>NUCLEOTIDE SEQUENCE</scope>
    <source>
        <strain evidence="1">Zt1-1</strain>
    </source>
</reference>
<proteinExistence type="predicted"/>
<name>A0ABT7R034_9BACT</name>
<dbReference type="Gene3D" id="3.30.70.2050">
    <property type="match status" value="1"/>
</dbReference>
<sequence length="173" mass="19802">MKIIYIILALLGIFLFNACTGTVQQQTPQKTYTRFQSVPLSQAILLQHGNKKEDCIICGMHLPTFYKTNHAATTKDHQIRQYCSLHCVVHDNEINKTDLYDVKVVDVTTLKFISAQSAYYVVGSMREGTMSHFSKYAFAKRKNADAFVKKYGGHVMNFYDAYTIAMQDFMTEE</sequence>
<evidence type="ECO:0000313" key="1">
    <source>
        <dbReference type="EMBL" id="MDM5272465.1"/>
    </source>
</evidence>
<gene>
    <name evidence="1" type="ORF">PGH07_09760</name>
</gene>
<keyword evidence="2" id="KW-1185">Reference proteome</keyword>
<dbReference type="Pfam" id="PF05573">
    <property type="entry name" value="NosL"/>
    <property type="match status" value="1"/>
</dbReference>
<comment type="caution">
    <text evidence="1">The sequence shown here is derived from an EMBL/GenBank/DDBJ whole genome shotgun (WGS) entry which is preliminary data.</text>
</comment>
<protein>
    <submittedName>
        <fullName evidence="1">Nitrous oxide reductase accessory protein NosL</fullName>
    </submittedName>
</protein>